<feature type="compositionally biased region" description="Pro residues" evidence="1">
    <location>
        <begin position="230"/>
        <end position="239"/>
    </location>
</feature>
<accession>A0A699HZY4</accession>
<feature type="region of interest" description="Disordered" evidence="1">
    <location>
        <begin position="198"/>
        <end position="247"/>
    </location>
</feature>
<sequence length="617" mass="70165">MSLTFADTHNMVAYLNKSDAREGFNQVIDFLNANYIKYALTINPHIYVSCIKQFWNTVVVKQTNDVTRLQALVDKKKVVITEATIRDALRLGDAKGVDCLPNEEIFAEWLWKFLIHTILQSLSAKCTSWNKFSSTMASAVICLSTGNLSAHTTTYTSPALTQKVFSNMRRVGKGFSGVDIPLFKGMLVAGVLEEEDDVHEPLISSPNPPTLPPQQSQDLPSTSQVQHTPPQSPLPPSQPLPQAQPQAADLPMSLLQEALDAYATLTRRVEHLEYDKLAQALQITKLKRRVKKLERGNKVKVLKLRRLKKIGTSQRIDSSDDTVMEDASNQGRMIDDLDKDDVVDLMNDKGEEKKEEEEDEPKVQEVVDVVTTAKLIIEVVTAAIRVAAASTRRRKGVVIKDPEEESTTIIPADIKSKDKEYARKLYEELNKDIDWNVAIDHVKQKAKEDPFVQRYQVMKKRPQTEAQAQRNMIMYLKNDAGFRLDYFKGMSYDDIPKRRKLNEEVKDLKQHLEIVPDEDDDVYTEASPLAREVPVVDYEIIHLNTKPHYKIIRVDGTHQLYVSFLTLLKNFDPEDLESLWSFVKERFSTSKPNNFSDDFLLTTLGAMFERPDGQAQV</sequence>
<keyword evidence="2" id="KW-0418">Kinase</keyword>
<evidence type="ECO:0000313" key="2">
    <source>
        <dbReference type="EMBL" id="GEZ03889.1"/>
    </source>
</evidence>
<gene>
    <name evidence="2" type="ORF">Tci_475862</name>
</gene>
<protein>
    <submittedName>
        <fullName evidence="2">Xylulose kinase-1</fullName>
    </submittedName>
</protein>
<keyword evidence="2" id="KW-0808">Transferase</keyword>
<dbReference type="AlphaFoldDB" id="A0A699HZY4"/>
<comment type="caution">
    <text evidence="2">The sequence shown here is derived from an EMBL/GenBank/DDBJ whole genome shotgun (WGS) entry which is preliminary data.</text>
</comment>
<organism evidence="2">
    <name type="scientific">Tanacetum cinerariifolium</name>
    <name type="common">Dalmatian daisy</name>
    <name type="synonym">Chrysanthemum cinerariifolium</name>
    <dbReference type="NCBI Taxonomy" id="118510"/>
    <lineage>
        <taxon>Eukaryota</taxon>
        <taxon>Viridiplantae</taxon>
        <taxon>Streptophyta</taxon>
        <taxon>Embryophyta</taxon>
        <taxon>Tracheophyta</taxon>
        <taxon>Spermatophyta</taxon>
        <taxon>Magnoliopsida</taxon>
        <taxon>eudicotyledons</taxon>
        <taxon>Gunneridae</taxon>
        <taxon>Pentapetalae</taxon>
        <taxon>asterids</taxon>
        <taxon>campanulids</taxon>
        <taxon>Asterales</taxon>
        <taxon>Asteraceae</taxon>
        <taxon>Asteroideae</taxon>
        <taxon>Anthemideae</taxon>
        <taxon>Anthemidinae</taxon>
        <taxon>Tanacetum</taxon>
    </lineage>
</organism>
<proteinExistence type="predicted"/>
<evidence type="ECO:0000256" key="1">
    <source>
        <dbReference type="SAM" id="MobiDB-lite"/>
    </source>
</evidence>
<feature type="compositionally biased region" description="Polar residues" evidence="1">
    <location>
        <begin position="213"/>
        <end position="228"/>
    </location>
</feature>
<reference evidence="2" key="1">
    <citation type="journal article" date="2019" name="Sci. Rep.">
        <title>Draft genome of Tanacetum cinerariifolium, the natural source of mosquito coil.</title>
        <authorList>
            <person name="Yamashiro T."/>
            <person name="Shiraishi A."/>
            <person name="Satake H."/>
            <person name="Nakayama K."/>
        </authorList>
    </citation>
    <scope>NUCLEOTIDE SEQUENCE</scope>
</reference>
<dbReference type="GO" id="GO:0016301">
    <property type="term" value="F:kinase activity"/>
    <property type="evidence" value="ECO:0007669"/>
    <property type="project" value="UniProtKB-KW"/>
</dbReference>
<dbReference type="EMBL" id="BKCJ010234551">
    <property type="protein sequence ID" value="GEZ03889.1"/>
    <property type="molecule type" value="Genomic_DNA"/>
</dbReference>
<name>A0A699HZY4_TANCI</name>